<keyword evidence="1" id="KW-1133">Transmembrane helix</keyword>
<dbReference type="KEGG" id="cmax:111466970"/>
<protein>
    <submittedName>
        <fullName evidence="4">Uncharacterized protein LOC111466970</fullName>
    </submittedName>
</protein>
<dbReference type="Proteomes" id="UP000504608">
    <property type="component" value="Unplaced"/>
</dbReference>
<feature type="transmembrane region" description="Helical" evidence="1">
    <location>
        <begin position="162"/>
        <end position="186"/>
    </location>
</feature>
<keyword evidence="1" id="KW-0812">Transmembrane</keyword>
<gene>
    <name evidence="4" type="primary">LOC111466970</name>
</gene>
<evidence type="ECO:0000256" key="1">
    <source>
        <dbReference type="SAM" id="Phobius"/>
    </source>
</evidence>
<evidence type="ECO:0000259" key="2">
    <source>
        <dbReference type="Pfam" id="PF20522"/>
    </source>
</evidence>
<dbReference type="InterPro" id="IPR046625">
    <property type="entry name" value="DUF6737"/>
</dbReference>
<keyword evidence="3" id="KW-1185">Reference proteome</keyword>
<accession>A0A6J1HWP2</accession>
<evidence type="ECO:0000313" key="4">
    <source>
        <dbReference type="RefSeq" id="XP_022967429.1"/>
    </source>
</evidence>
<dbReference type="PANTHER" id="PTHR36046:SF1">
    <property type="entry name" value="DUF6737 DOMAIN-CONTAINING PROTEIN"/>
    <property type="match status" value="1"/>
</dbReference>
<dbReference type="PANTHER" id="PTHR36046">
    <property type="entry name" value="PROTEIN, PUTATIVE-RELATED"/>
    <property type="match status" value="1"/>
</dbReference>
<dbReference type="OrthoDB" id="1747990at2759"/>
<proteinExistence type="predicted"/>
<dbReference type="RefSeq" id="XP_022967429.1">
    <property type="nucleotide sequence ID" value="XM_023111661.1"/>
</dbReference>
<reference evidence="4" key="1">
    <citation type="submission" date="2025-08" db="UniProtKB">
        <authorList>
            <consortium name="RefSeq"/>
        </authorList>
    </citation>
    <scope>IDENTIFICATION</scope>
    <source>
        <tissue evidence="4">Young leaves</tissue>
    </source>
</reference>
<name>A0A6J1HWP2_CUCMA</name>
<dbReference type="GeneID" id="111466970"/>
<sequence length="218" mass="24280">MGYGSAGASNFVGHEVYPLLSLLELPNSAAQLHAAIISRLLGSGRHTKPKSMGTVSLFLATSLRSHHFPSTQTLLSNFAASSQVVSFTPKCTRFRRKSVVFGKQSSNEDESQFLDENGAVNDMDGYLNYHSFEYDSVWDTKPSWCQPWTITLTGSLVIASSWLLIKSIAVTAVVLALICTWWYIFLYSYPKAYSDMIAERRRKVSDGVEDTFGVKRTQ</sequence>
<dbReference type="GO" id="GO:0009507">
    <property type="term" value="C:chloroplast"/>
    <property type="evidence" value="ECO:0007669"/>
    <property type="project" value="TreeGrafter"/>
</dbReference>
<dbReference type="Pfam" id="PF20522">
    <property type="entry name" value="DUF6737"/>
    <property type="match status" value="1"/>
</dbReference>
<feature type="domain" description="DUF6737" evidence="2">
    <location>
        <begin position="136"/>
        <end position="192"/>
    </location>
</feature>
<dbReference type="AlphaFoldDB" id="A0A6J1HWP2"/>
<keyword evidence="1" id="KW-0472">Membrane</keyword>
<organism evidence="3 4">
    <name type="scientific">Cucurbita maxima</name>
    <name type="common">Pumpkin</name>
    <name type="synonym">Winter squash</name>
    <dbReference type="NCBI Taxonomy" id="3661"/>
    <lineage>
        <taxon>Eukaryota</taxon>
        <taxon>Viridiplantae</taxon>
        <taxon>Streptophyta</taxon>
        <taxon>Embryophyta</taxon>
        <taxon>Tracheophyta</taxon>
        <taxon>Spermatophyta</taxon>
        <taxon>Magnoliopsida</taxon>
        <taxon>eudicotyledons</taxon>
        <taxon>Gunneridae</taxon>
        <taxon>Pentapetalae</taxon>
        <taxon>rosids</taxon>
        <taxon>fabids</taxon>
        <taxon>Cucurbitales</taxon>
        <taxon>Cucurbitaceae</taxon>
        <taxon>Cucurbiteae</taxon>
        <taxon>Cucurbita</taxon>
    </lineage>
</organism>
<evidence type="ECO:0000313" key="3">
    <source>
        <dbReference type="Proteomes" id="UP000504608"/>
    </source>
</evidence>